<evidence type="ECO:0000256" key="6">
    <source>
        <dbReference type="ARBA" id="ARBA00022692"/>
    </source>
</evidence>
<dbReference type="EMBL" id="JAFNJU010000002">
    <property type="protein sequence ID" value="MBO1264162.1"/>
    <property type="molecule type" value="Genomic_DNA"/>
</dbReference>
<comment type="subcellular location">
    <subcellularLocation>
        <location evidence="1">Cell inner membrane</location>
        <topology evidence="1">Multi-pass membrane protein</topology>
    </subcellularLocation>
</comment>
<dbReference type="PANTHER" id="PTHR30505:SF0">
    <property type="entry name" value="FRUCTOSE-LIKE PTS SYSTEM EIIBC COMPONENT-RELATED"/>
    <property type="match status" value="1"/>
</dbReference>
<evidence type="ECO:0000256" key="5">
    <source>
        <dbReference type="ARBA" id="ARBA00022683"/>
    </source>
</evidence>
<feature type="transmembrane region" description="Helical" evidence="9">
    <location>
        <begin position="155"/>
        <end position="178"/>
    </location>
</feature>
<sequence>MKNAVLNLKRALMTGVSYMLPFIVGAGMLIALGTVLSQFGLKTGPMLDLGYGLFGFIPHIVGAYVAFGIADRPGIAPGFAGGYVAAQIGAGFLGGILAGFIAGYLVNLLKKVPVHEYIYALKPMLLIPLLGIAFTALAMSILGQPIAWLQTTLNVWLTGVSGSSAVLLGAVIGAMMAFDMGGPLGKIALTFVVGAYSQGIYGPNAAAFPGIMTAPVSVALAAMLFPKKFNTVERKNAPATLVTGLFGISEGAIPYAMANPFRTIPAFMAGAAVGGGMMMALDLETKMFSGLVALPFTDRWLLFSLSILVGVAVSIALLYLLKKEPTPEEEDEISDILDIME</sequence>
<feature type="transmembrane region" description="Helical" evidence="9">
    <location>
        <begin position="263"/>
        <end position="281"/>
    </location>
</feature>
<evidence type="ECO:0000256" key="1">
    <source>
        <dbReference type="ARBA" id="ARBA00004429"/>
    </source>
</evidence>
<gene>
    <name evidence="11" type="ORF">J3A84_03775</name>
</gene>
<evidence type="ECO:0000313" key="12">
    <source>
        <dbReference type="Proteomes" id="UP000664218"/>
    </source>
</evidence>
<reference evidence="11" key="1">
    <citation type="submission" date="2021-03" db="EMBL/GenBank/DDBJ databases">
        <title>Proteiniclasticum marinus sp. nov., isolated from tidal flat sediment.</title>
        <authorList>
            <person name="Namirimu T."/>
            <person name="Yang J.-A."/>
            <person name="Yang S.-H."/>
            <person name="Kim Y.-J."/>
            <person name="Kwon K.K."/>
        </authorList>
    </citation>
    <scope>NUCLEOTIDE SEQUENCE</scope>
    <source>
        <strain evidence="11">SCR006</strain>
    </source>
</reference>
<dbReference type="RefSeq" id="WP_207598679.1">
    <property type="nucleotide sequence ID" value="NZ_JAFNJU010000002.1"/>
</dbReference>
<dbReference type="PROSITE" id="PS51104">
    <property type="entry name" value="PTS_EIIC_TYPE_2"/>
    <property type="match status" value="1"/>
</dbReference>
<dbReference type="InterPro" id="IPR006327">
    <property type="entry name" value="PTS_IIC_fruc"/>
</dbReference>
<feature type="transmembrane region" description="Helical" evidence="9">
    <location>
        <begin position="82"/>
        <end position="105"/>
    </location>
</feature>
<evidence type="ECO:0000256" key="7">
    <source>
        <dbReference type="ARBA" id="ARBA00022989"/>
    </source>
</evidence>
<dbReference type="InterPro" id="IPR013014">
    <property type="entry name" value="PTS_EIIC_2"/>
</dbReference>
<evidence type="ECO:0000256" key="4">
    <source>
        <dbReference type="ARBA" id="ARBA00022597"/>
    </source>
</evidence>
<dbReference type="GO" id="GO:0005886">
    <property type="term" value="C:plasma membrane"/>
    <property type="evidence" value="ECO:0007669"/>
    <property type="project" value="UniProtKB-SubCell"/>
</dbReference>
<evidence type="ECO:0000256" key="2">
    <source>
        <dbReference type="ARBA" id="ARBA00022448"/>
    </source>
</evidence>
<feature type="domain" description="PTS EIIC type-2" evidence="10">
    <location>
        <begin position="8"/>
        <end position="327"/>
    </location>
</feature>
<name>A0A939KF74_9CLOT</name>
<dbReference type="InterPro" id="IPR050864">
    <property type="entry name" value="Bacterial_PTS_Sugar_Transport"/>
</dbReference>
<feature type="transmembrane region" description="Helical" evidence="9">
    <location>
        <begin position="125"/>
        <end position="143"/>
    </location>
</feature>
<keyword evidence="3" id="KW-1003">Cell membrane</keyword>
<evidence type="ECO:0000256" key="8">
    <source>
        <dbReference type="ARBA" id="ARBA00023136"/>
    </source>
</evidence>
<dbReference type="GO" id="GO:0005351">
    <property type="term" value="F:carbohydrate:proton symporter activity"/>
    <property type="evidence" value="ECO:0007669"/>
    <property type="project" value="InterPro"/>
</dbReference>
<keyword evidence="8 9" id="KW-0472">Membrane</keyword>
<evidence type="ECO:0000256" key="3">
    <source>
        <dbReference type="ARBA" id="ARBA00022475"/>
    </source>
</evidence>
<keyword evidence="4" id="KW-0762">Sugar transport</keyword>
<dbReference type="NCBIfam" id="TIGR01427">
    <property type="entry name" value="PTS_IIC_fructo"/>
    <property type="match status" value="1"/>
</dbReference>
<evidence type="ECO:0000259" key="10">
    <source>
        <dbReference type="PROSITE" id="PS51104"/>
    </source>
</evidence>
<evidence type="ECO:0000256" key="9">
    <source>
        <dbReference type="SAM" id="Phobius"/>
    </source>
</evidence>
<keyword evidence="6 9" id="KW-0812">Transmembrane</keyword>
<proteinExistence type="predicted"/>
<dbReference type="GO" id="GO:0008982">
    <property type="term" value="F:protein-N(PI)-phosphohistidine-sugar phosphotransferase activity"/>
    <property type="evidence" value="ECO:0007669"/>
    <property type="project" value="InterPro"/>
</dbReference>
<organism evidence="11 12">
    <name type="scientific">Proteiniclasticum aestuarii</name>
    <dbReference type="NCBI Taxonomy" id="2817862"/>
    <lineage>
        <taxon>Bacteria</taxon>
        <taxon>Bacillati</taxon>
        <taxon>Bacillota</taxon>
        <taxon>Clostridia</taxon>
        <taxon>Eubacteriales</taxon>
        <taxon>Clostridiaceae</taxon>
        <taxon>Proteiniclasticum</taxon>
    </lineage>
</organism>
<feature type="transmembrane region" description="Helical" evidence="9">
    <location>
        <begin position="12"/>
        <end position="37"/>
    </location>
</feature>
<keyword evidence="7 9" id="KW-1133">Transmembrane helix</keyword>
<feature type="transmembrane region" description="Helical" evidence="9">
    <location>
        <begin position="301"/>
        <end position="321"/>
    </location>
</feature>
<protein>
    <submittedName>
        <fullName evidence="11">PTS fructose transporter subunit IIC</fullName>
    </submittedName>
</protein>
<comment type="caution">
    <text evidence="11">The sequence shown here is derived from an EMBL/GenBank/DDBJ whole genome shotgun (WGS) entry which is preliminary data.</text>
</comment>
<keyword evidence="2" id="KW-0813">Transport</keyword>
<keyword evidence="5" id="KW-0598">Phosphotransferase system</keyword>
<feature type="transmembrane region" description="Helical" evidence="9">
    <location>
        <begin position="49"/>
        <end position="70"/>
    </location>
</feature>
<keyword evidence="12" id="KW-1185">Reference proteome</keyword>
<dbReference type="GO" id="GO:0090563">
    <property type="term" value="F:protein-phosphocysteine-sugar phosphotransferase activity"/>
    <property type="evidence" value="ECO:0007669"/>
    <property type="project" value="TreeGrafter"/>
</dbReference>
<dbReference type="AlphaFoldDB" id="A0A939KF74"/>
<feature type="transmembrane region" description="Helical" evidence="9">
    <location>
        <begin position="206"/>
        <end position="225"/>
    </location>
</feature>
<evidence type="ECO:0000313" key="11">
    <source>
        <dbReference type="EMBL" id="MBO1264162.1"/>
    </source>
</evidence>
<dbReference type="Proteomes" id="UP000664218">
    <property type="component" value="Unassembled WGS sequence"/>
</dbReference>
<accession>A0A939KF74</accession>
<dbReference type="PANTHER" id="PTHR30505">
    <property type="entry name" value="FRUCTOSE-LIKE PERMEASE"/>
    <property type="match status" value="1"/>
</dbReference>
<dbReference type="GO" id="GO:0009401">
    <property type="term" value="P:phosphoenolpyruvate-dependent sugar phosphotransferase system"/>
    <property type="evidence" value="ECO:0007669"/>
    <property type="project" value="UniProtKB-KW"/>
</dbReference>